<dbReference type="GO" id="GO:0016020">
    <property type="term" value="C:membrane"/>
    <property type="evidence" value="ECO:0007669"/>
    <property type="project" value="UniProtKB-SubCell"/>
</dbReference>
<dbReference type="AlphaFoldDB" id="A0A8T2RUA1"/>
<proteinExistence type="inferred from homology"/>
<dbReference type="Proteomes" id="UP000825935">
    <property type="component" value="Chromosome 24"/>
</dbReference>
<evidence type="ECO:0000256" key="6">
    <source>
        <dbReference type="SAM" id="Phobius"/>
    </source>
</evidence>
<evidence type="ECO:0000256" key="5">
    <source>
        <dbReference type="ARBA" id="ARBA00023136"/>
    </source>
</evidence>
<dbReference type="OrthoDB" id="2802411at2759"/>
<dbReference type="EMBL" id="CM035429">
    <property type="protein sequence ID" value="KAH7300012.1"/>
    <property type="molecule type" value="Genomic_DNA"/>
</dbReference>
<evidence type="ECO:0008006" key="9">
    <source>
        <dbReference type="Google" id="ProtNLM"/>
    </source>
</evidence>
<comment type="subcellular location">
    <subcellularLocation>
        <location evidence="1">Membrane</location>
    </subcellularLocation>
</comment>
<feature type="transmembrane region" description="Helical" evidence="6">
    <location>
        <begin position="31"/>
        <end position="53"/>
    </location>
</feature>
<protein>
    <recommendedName>
        <fullName evidence="9">Hydrophobic protein</fullName>
    </recommendedName>
</protein>
<evidence type="ECO:0000256" key="2">
    <source>
        <dbReference type="ARBA" id="ARBA00009530"/>
    </source>
</evidence>
<evidence type="ECO:0000313" key="8">
    <source>
        <dbReference type="Proteomes" id="UP000825935"/>
    </source>
</evidence>
<dbReference type="OMA" id="CAIFMPP"/>
<dbReference type="PANTHER" id="PTHR21659:SF42">
    <property type="entry name" value="UPF0057 MEMBRANE PROTEIN ZK632.10-RELATED"/>
    <property type="match status" value="1"/>
</dbReference>
<evidence type="ECO:0000256" key="3">
    <source>
        <dbReference type="ARBA" id="ARBA00022692"/>
    </source>
</evidence>
<evidence type="ECO:0000313" key="7">
    <source>
        <dbReference type="EMBL" id="KAH7300012.1"/>
    </source>
</evidence>
<comment type="similarity">
    <text evidence="2">Belongs to the UPF0057 (PMP3) family.</text>
</comment>
<comment type="caution">
    <text evidence="7">The sequence shown here is derived from an EMBL/GenBank/DDBJ whole genome shotgun (WGS) entry which is preliminary data.</text>
</comment>
<dbReference type="PANTHER" id="PTHR21659">
    <property type="entry name" value="HYDROPHOBIC PROTEIN RCI2 LOW TEMPERATURE AND SALT RESPONSIVE PROTEIN LTI6 -RELATED"/>
    <property type="match status" value="1"/>
</dbReference>
<keyword evidence="8" id="KW-1185">Reference proteome</keyword>
<organism evidence="7 8">
    <name type="scientific">Ceratopteris richardii</name>
    <name type="common">Triangle waterfern</name>
    <dbReference type="NCBI Taxonomy" id="49495"/>
    <lineage>
        <taxon>Eukaryota</taxon>
        <taxon>Viridiplantae</taxon>
        <taxon>Streptophyta</taxon>
        <taxon>Embryophyta</taxon>
        <taxon>Tracheophyta</taxon>
        <taxon>Polypodiopsida</taxon>
        <taxon>Polypodiidae</taxon>
        <taxon>Polypodiales</taxon>
        <taxon>Pteridineae</taxon>
        <taxon>Pteridaceae</taxon>
        <taxon>Parkerioideae</taxon>
        <taxon>Ceratopteris</taxon>
    </lineage>
</organism>
<dbReference type="Pfam" id="PF01679">
    <property type="entry name" value="Pmp3"/>
    <property type="match status" value="1"/>
</dbReference>
<sequence length="59" mass="6767">MGCTNLFAILIAIIMLVVRVLLRFGSRVEFWICLFFTTLGYLPGIVYAFYVLLGTYPWA</sequence>
<reference evidence="7" key="1">
    <citation type="submission" date="2021-08" db="EMBL/GenBank/DDBJ databases">
        <title>WGS assembly of Ceratopteris richardii.</title>
        <authorList>
            <person name="Marchant D.B."/>
            <person name="Chen G."/>
            <person name="Jenkins J."/>
            <person name="Shu S."/>
            <person name="Leebens-Mack J."/>
            <person name="Grimwood J."/>
            <person name="Schmutz J."/>
            <person name="Soltis P."/>
            <person name="Soltis D."/>
            <person name="Chen Z.-H."/>
        </authorList>
    </citation>
    <scope>NUCLEOTIDE SEQUENCE</scope>
    <source>
        <strain evidence="7">Whitten #5841</strain>
        <tissue evidence="7">Leaf</tissue>
    </source>
</reference>
<accession>A0A8T2RUA1</accession>
<evidence type="ECO:0000256" key="4">
    <source>
        <dbReference type="ARBA" id="ARBA00022989"/>
    </source>
</evidence>
<keyword evidence="4 6" id="KW-1133">Transmembrane helix</keyword>
<name>A0A8T2RUA1_CERRI</name>
<evidence type="ECO:0000256" key="1">
    <source>
        <dbReference type="ARBA" id="ARBA00004370"/>
    </source>
</evidence>
<dbReference type="InterPro" id="IPR000612">
    <property type="entry name" value="PMP3"/>
</dbReference>
<keyword evidence="5 6" id="KW-0472">Membrane</keyword>
<gene>
    <name evidence="7" type="ORF">KP509_24G040900</name>
</gene>
<keyword evidence="3 6" id="KW-0812">Transmembrane</keyword>
<feature type="transmembrane region" description="Helical" evidence="6">
    <location>
        <begin position="6"/>
        <end position="24"/>
    </location>
</feature>